<dbReference type="Proteomes" id="UP000294575">
    <property type="component" value="Unassembled WGS sequence"/>
</dbReference>
<dbReference type="PRINTS" id="PR01543">
    <property type="entry name" value="ANATRNSFRASE"/>
</dbReference>
<dbReference type="Gene3D" id="2.40.128.150">
    <property type="entry name" value="Cysteine proteinases"/>
    <property type="match status" value="1"/>
</dbReference>
<dbReference type="SUPFAM" id="SSF54001">
    <property type="entry name" value="Cysteine proteinases"/>
    <property type="match status" value="1"/>
</dbReference>
<name>A0A4V3D4U2_9GAMM</name>
<dbReference type="PANTHER" id="PTHR11786">
    <property type="entry name" value="N-HYDROXYARYLAMINE O-ACETYLTRANSFERASE"/>
    <property type="match status" value="1"/>
</dbReference>
<dbReference type="Gene3D" id="3.30.2140.10">
    <property type="entry name" value="Arylamine N-acetyltransferase"/>
    <property type="match status" value="1"/>
</dbReference>
<evidence type="ECO:0000256" key="2">
    <source>
        <dbReference type="RuleBase" id="RU003452"/>
    </source>
</evidence>
<protein>
    <submittedName>
        <fullName evidence="3">N-hydroxyarylamine O-acetyltransferase</fullName>
    </submittedName>
</protein>
<dbReference type="InterPro" id="IPR001447">
    <property type="entry name" value="Arylamine_N-AcTrfase"/>
</dbReference>
<dbReference type="RefSeq" id="WP_101495823.1">
    <property type="nucleotide sequence ID" value="NZ_LNJZ01000003.1"/>
</dbReference>
<sequence length="262" mass="29445">MSEVVVTMDFLAAYFDRIGHQPEAVPSLAGLHALTRAHAQSIPFENLDVLQGQPISLEPDAIFDKLVTRRRGGYCFEQNGLFIRVLNALGYRASGLGARVRLRCKERSEIPGRTHLFVLVELDGRQWLTDVGVGGFSLTSALLWQAGLEQQTPHDRRRLVLEDGRWFHQVWQDGGWLDIYEFDGTPMHAIDQKVANWYTSTHPESTFMEQLIMARAAADGSRLAVVGNELRVRKADGELVASHIDDAGLPTVARDRFNLQWP</sequence>
<keyword evidence="4" id="KW-1185">Reference proteome</keyword>
<comment type="similarity">
    <text evidence="1 2">Belongs to the arylamine N-acetyltransferase family.</text>
</comment>
<dbReference type="InterPro" id="IPR038765">
    <property type="entry name" value="Papain-like_cys_pep_sf"/>
</dbReference>
<proteinExistence type="inferred from homology"/>
<comment type="caution">
    <text evidence="3">The sequence shown here is derived from an EMBL/GenBank/DDBJ whole genome shotgun (WGS) entry which is preliminary data.</text>
</comment>
<organism evidence="3 4">
    <name type="scientific">Thiopseudomonas denitrificans</name>
    <dbReference type="NCBI Taxonomy" id="1501432"/>
    <lineage>
        <taxon>Bacteria</taxon>
        <taxon>Pseudomonadati</taxon>
        <taxon>Pseudomonadota</taxon>
        <taxon>Gammaproteobacteria</taxon>
        <taxon>Pseudomonadales</taxon>
        <taxon>Pseudomonadaceae</taxon>
        <taxon>Thiopseudomonas</taxon>
    </lineage>
</organism>
<gene>
    <name evidence="3" type="ORF">DFQ45_10867</name>
</gene>
<evidence type="ECO:0000313" key="4">
    <source>
        <dbReference type="Proteomes" id="UP000294575"/>
    </source>
</evidence>
<dbReference type="GO" id="GO:0016407">
    <property type="term" value="F:acetyltransferase activity"/>
    <property type="evidence" value="ECO:0007669"/>
    <property type="project" value="InterPro"/>
</dbReference>
<reference evidence="3 4" key="1">
    <citation type="submission" date="2019-03" db="EMBL/GenBank/DDBJ databases">
        <title>Genomic Encyclopedia of Type Strains, Phase IV (KMG-IV): sequencing the most valuable type-strain genomes for metagenomic binning, comparative biology and taxonomic classification.</title>
        <authorList>
            <person name="Goeker M."/>
        </authorList>
    </citation>
    <scope>NUCLEOTIDE SEQUENCE [LARGE SCALE GENOMIC DNA]</scope>
    <source>
        <strain evidence="3 4">DSM 28679</strain>
    </source>
</reference>
<accession>A0A4V3D4U2</accession>
<dbReference type="EMBL" id="SNYK01000008">
    <property type="protein sequence ID" value="TDQ37287.1"/>
    <property type="molecule type" value="Genomic_DNA"/>
</dbReference>
<evidence type="ECO:0000256" key="1">
    <source>
        <dbReference type="ARBA" id="ARBA00006547"/>
    </source>
</evidence>
<evidence type="ECO:0000313" key="3">
    <source>
        <dbReference type="EMBL" id="TDQ37287.1"/>
    </source>
</evidence>
<dbReference type="Pfam" id="PF00797">
    <property type="entry name" value="Acetyltransf_2"/>
    <property type="match status" value="1"/>
</dbReference>
<keyword evidence="3" id="KW-0808">Transferase</keyword>
<dbReference type="PANTHER" id="PTHR11786:SF0">
    <property type="entry name" value="ARYLAMINE N-ACETYLTRANSFERASE 4-RELATED"/>
    <property type="match status" value="1"/>
</dbReference>
<dbReference type="AlphaFoldDB" id="A0A4V3D4U2"/>